<dbReference type="InterPro" id="IPR043134">
    <property type="entry name" value="GTP-CH-I_N"/>
</dbReference>
<reference evidence="10 11" key="1">
    <citation type="submission" date="2020-08" db="EMBL/GenBank/DDBJ databases">
        <title>Genomic Encyclopedia of Type Strains, Phase IV (KMG-IV): sequencing the most valuable type-strain genomes for metagenomic binning, comparative biology and taxonomic classification.</title>
        <authorList>
            <person name="Goeker M."/>
        </authorList>
    </citation>
    <scope>NUCLEOTIDE SEQUENCE [LARGE SCALE GENOMIC DNA]</scope>
    <source>
        <strain evidence="10 11">DSM 28101</strain>
    </source>
</reference>
<evidence type="ECO:0000256" key="1">
    <source>
        <dbReference type="ARBA" id="ARBA00001052"/>
    </source>
</evidence>
<gene>
    <name evidence="8" type="primary">folE</name>
    <name evidence="10" type="ORF">GGR30_000965</name>
</gene>
<dbReference type="Pfam" id="PF01227">
    <property type="entry name" value="GTP_cyclohydroI"/>
    <property type="match status" value="1"/>
</dbReference>
<evidence type="ECO:0000256" key="4">
    <source>
        <dbReference type="ARBA" id="ARBA00011857"/>
    </source>
</evidence>
<comment type="pathway">
    <text evidence="2 8">Cofactor biosynthesis; 7,8-dihydroneopterin triphosphate biosynthesis; 7,8-dihydroneopterin triphosphate from GTP: step 1/1.</text>
</comment>
<evidence type="ECO:0000256" key="5">
    <source>
        <dbReference type="ARBA" id="ARBA00022563"/>
    </source>
</evidence>
<keyword evidence="8" id="KW-0862">Zinc</keyword>
<dbReference type="FunFam" id="3.30.1130.10:FF:000001">
    <property type="entry name" value="GTP cyclohydrolase 1"/>
    <property type="match status" value="1"/>
</dbReference>
<comment type="similarity">
    <text evidence="3 8">Belongs to the GTP cyclohydrolase I family.</text>
</comment>
<dbReference type="RefSeq" id="WP_246413574.1">
    <property type="nucleotide sequence ID" value="NZ_JACIDZ010000002.1"/>
</dbReference>
<dbReference type="InterPro" id="IPR020602">
    <property type="entry name" value="GTP_CycHdrlase_I_dom"/>
</dbReference>
<dbReference type="Gene3D" id="1.10.286.10">
    <property type="match status" value="1"/>
</dbReference>
<evidence type="ECO:0000256" key="8">
    <source>
        <dbReference type="HAMAP-Rule" id="MF_00223"/>
    </source>
</evidence>
<dbReference type="Gene3D" id="3.30.1130.10">
    <property type="match status" value="1"/>
</dbReference>
<organism evidence="10 11">
    <name type="scientific">Martelella radicis</name>
    <dbReference type="NCBI Taxonomy" id="1397476"/>
    <lineage>
        <taxon>Bacteria</taxon>
        <taxon>Pseudomonadati</taxon>
        <taxon>Pseudomonadota</taxon>
        <taxon>Alphaproteobacteria</taxon>
        <taxon>Hyphomicrobiales</taxon>
        <taxon>Aurantimonadaceae</taxon>
        <taxon>Martelella</taxon>
    </lineage>
</organism>
<proteinExistence type="inferred from homology"/>
<dbReference type="HAMAP" id="MF_00223">
    <property type="entry name" value="FolE"/>
    <property type="match status" value="1"/>
</dbReference>
<dbReference type="GO" id="GO:0008270">
    <property type="term" value="F:zinc ion binding"/>
    <property type="evidence" value="ECO:0007669"/>
    <property type="project" value="UniProtKB-UniRule"/>
</dbReference>
<comment type="caution">
    <text evidence="10">The sequence shown here is derived from an EMBL/GenBank/DDBJ whole genome shotgun (WGS) entry which is preliminary data.</text>
</comment>
<dbReference type="NCBIfam" id="NF006825">
    <property type="entry name" value="PRK09347.1-2"/>
    <property type="match status" value="1"/>
</dbReference>
<dbReference type="GO" id="GO:0005525">
    <property type="term" value="F:GTP binding"/>
    <property type="evidence" value="ECO:0007669"/>
    <property type="project" value="UniProtKB-KW"/>
</dbReference>
<feature type="domain" description="GTP cyclohydrolase I" evidence="9">
    <location>
        <begin position="22"/>
        <end position="199"/>
    </location>
</feature>
<dbReference type="EC" id="3.5.4.16" evidence="8"/>
<dbReference type="UniPathway" id="UPA00848">
    <property type="reaction ID" value="UER00151"/>
</dbReference>
<dbReference type="PROSITE" id="PS00860">
    <property type="entry name" value="GTP_CYCLOHYDROL_1_2"/>
    <property type="match status" value="1"/>
</dbReference>
<dbReference type="AlphaFoldDB" id="A0A7W6KIX9"/>
<keyword evidence="8" id="KW-0479">Metal-binding</keyword>
<dbReference type="PANTHER" id="PTHR11109">
    <property type="entry name" value="GTP CYCLOHYDROLASE I"/>
    <property type="match status" value="1"/>
</dbReference>
<evidence type="ECO:0000313" key="10">
    <source>
        <dbReference type="EMBL" id="MBB4121054.1"/>
    </source>
</evidence>
<keyword evidence="6 8" id="KW-0378">Hydrolase</keyword>
<evidence type="ECO:0000313" key="11">
    <source>
        <dbReference type="Proteomes" id="UP000530571"/>
    </source>
</evidence>
<dbReference type="GO" id="GO:0005737">
    <property type="term" value="C:cytoplasm"/>
    <property type="evidence" value="ECO:0007669"/>
    <property type="project" value="TreeGrafter"/>
</dbReference>
<dbReference type="NCBIfam" id="TIGR00063">
    <property type="entry name" value="folE"/>
    <property type="match status" value="1"/>
</dbReference>
<keyword evidence="5 8" id="KW-0554">One-carbon metabolism</keyword>
<dbReference type="InterPro" id="IPR001474">
    <property type="entry name" value="GTP_CycHdrlase_I"/>
</dbReference>
<evidence type="ECO:0000256" key="3">
    <source>
        <dbReference type="ARBA" id="ARBA00008085"/>
    </source>
</evidence>
<keyword evidence="8" id="KW-0547">Nucleotide-binding</keyword>
<feature type="binding site" evidence="8">
    <location>
        <position position="163"/>
    </location>
    <ligand>
        <name>Zn(2+)</name>
        <dbReference type="ChEBI" id="CHEBI:29105"/>
    </ligand>
</feature>
<evidence type="ECO:0000259" key="9">
    <source>
        <dbReference type="Pfam" id="PF01227"/>
    </source>
</evidence>
<dbReference type="SUPFAM" id="SSF55620">
    <property type="entry name" value="Tetrahydrobiopterin biosynthesis enzymes-like"/>
    <property type="match status" value="1"/>
</dbReference>
<keyword evidence="7 8" id="KW-0342">GTP-binding</keyword>
<comment type="catalytic activity">
    <reaction evidence="1 8">
        <text>GTP + H2O = 7,8-dihydroneopterin 3'-triphosphate + formate + H(+)</text>
        <dbReference type="Rhea" id="RHEA:17473"/>
        <dbReference type="ChEBI" id="CHEBI:15377"/>
        <dbReference type="ChEBI" id="CHEBI:15378"/>
        <dbReference type="ChEBI" id="CHEBI:15740"/>
        <dbReference type="ChEBI" id="CHEBI:37565"/>
        <dbReference type="ChEBI" id="CHEBI:58462"/>
        <dbReference type="EC" id="3.5.4.16"/>
    </reaction>
</comment>
<feature type="binding site" evidence="8">
    <location>
        <position position="94"/>
    </location>
    <ligand>
        <name>Zn(2+)</name>
        <dbReference type="ChEBI" id="CHEBI:29105"/>
    </ligand>
</feature>
<accession>A0A7W6KIX9</accession>
<dbReference type="GO" id="GO:0006729">
    <property type="term" value="P:tetrahydrobiopterin biosynthetic process"/>
    <property type="evidence" value="ECO:0007669"/>
    <property type="project" value="TreeGrafter"/>
</dbReference>
<comment type="subunit">
    <text evidence="8">Homopolymer.</text>
</comment>
<feature type="binding site" evidence="8">
    <location>
        <position position="91"/>
    </location>
    <ligand>
        <name>Zn(2+)</name>
        <dbReference type="ChEBI" id="CHEBI:29105"/>
    </ligand>
</feature>
<dbReference type="InterPro" id="IPR043133">
    <property type="entry name" value="GTP-CH-I_C/QueF"/>
</dbReference>
<evidence type="ECO:0000256" key="6">
    <source>
        <dbReference type="ARBA" id="ARBA00022801"/>
    </source>
</evidence>
<sequence length="203" mass="22595">MDDIPNDRLHVSTTDERRETIMKAVTDILVALGEDPEREGLRDTPSRVAKMYTDVFSGLQEDASEHLKTVFTEDGHDEIVIVRDIAFHTMCEHHLLPFFGKAHIAYLPDGGRLTGLSKLARVVETLARRPQLQERLTGQIADAIETVLRPRGVMVLAEARHMCMEMRGIKAHGAKTVTLVSRGVFDTDAAKRAETLALLRGAD</sequence>
<dbReference type="EMBL" id="JACIDZ010000002">
    <property type="protein sequence ID" value="MBB4121054.1"/>
    <property type="molecule type" value="Genomic_DNA"/>
</dbReference>
<evidence type="ECO:0000256" key="2">
    <source>
        <dbReference type="ARBA" id="ARBA00005080"/>
    </source>
</evidence>
<dbReference type="InterPro" id="IPR018234">
    <property type="entry name" value="GTP_CycHdrlase_I_CS"/>
</dbReference>
<dbReference type="FunFam" id="1.10.286.10:FF:000001">
    <property type="entry name" value="GTP cyclohydrolase 1"/>
    <property type="match status" value="1"/>
</dbReference>
<dbReference type="Proteomes" id="UP000530571">
    <property type="component" value="Unassembled WGS sequence"/>
</dbReference>
<dbReference type="GO" id="GO:0046654">
    <property type="term" value="P:tetrahydrofolate biosynthetic process"/>
    <property type="evidence" value="ECO:0007669"/>
    <property type="project" value="UniProtKB-UniRule"/>
</dbReference>
<protein>
    <recommendedName>
        <fullName evidence="8">GTP cyclohydrolase 1</fullName>
        <ecNumber evidence="8">3.5.4.16</ecNumber>
    </recommendedName>
    <alternativeName>
        <fullName evidence="8">GTP cyclohydrolase I</fullName>
        <shortName evidence="8">GTP-CH-I</shortName>
    </alternativeName>
</protein>
<keyword evidence="11" id="KW-1185">Reference proteome</keyword>
<dbReference type="GO" id="GO:0006730">
    <property type="term" value="P:one-carbon metabolic process"/>
    <property type="evidence" value="ECO:0007669"/>
    <property type="project" value="UniProtKB-UniRule"/>
</dbReference>
<dbReference type="NCBIfam" id="NF006826">
    <property type="entry name" value="PRK09347.1-3"/>
    <property type="match status" value="1"/>
</dbReference>
<evidence type="ECO:0000256" key="7">
    <source>
        <dbReference type="ARBA" id="ARBA00023134"/>
    </source>
</evidence>
<dbReference type="GO" id="GO:0003934">
    <property type="term" value="F:GTP cyclohydrolase I activity"/>
    <property type="evidence" value="ECO:0007669"/>
    <property type="project" value="UniProtKB-UniRule"/>
</dbReference>
<dbReference type="PANTHER" id="PTHR11109:SF7">
    <property type="entry name" value="GTP CYCLOHYDROLASE 1"/>
    <property type="match status" value="1"/>
</dbReference>
<comment type="subunit">
    <text evidence="4">Toroid-shaped homodecamer, composed of two pentamers of five dimers.</text>
</comment>
<name>A0A7W6KIX9_9HYPH</name>
<dbReference type="PROSITE" id="PS00859">
    <property type="entry name" value="GTP_CYCLOHYDROL_1_1"/>
    <property type="match status" value="1"/>
</dbReference>